<evidence type="ECO:0000313" key="8">
    <source>
        <dbReference type="Proteomes" id="UP000231451"/>
    </source>
</evidence>
<dbReference type="SMART" id="SM01110">
    <property type="entry name" value="Cutinase"/>
    <property type="match status" value="1"/>
</dbReference>
<keyword evidence="3" id="KW-0378">Hydrolase</keyword>
<gene>
    <name evidence="7" type="ORF">CSQ87_03280</name>
</gene>
<feature type="signal peptide" evidence="6">
    <location>
        <begin position="1"/>
        <end position="25"/>
    </location>
</feature>
<evidence type="ECO:0008006" key="9">
    <source>
        <dbReference type="Google" id="ProtNLM"/>
    </source>
</evidence>
<comment type="similarity">
    <text evidence="1">Belongs to the cutinase family.</text>
</comment>
<dbReference type="PROSITE" id="PS51257">
    <property type="entry name" value="PROKAR_LIPOPROTEIN"/>
    <property type="match status" value="1"/>
</dbReference>
<organism evidence="7 8">
    <name type="scientific">Bifidobacterium simiarum</name>
    <dbReference type="NCBI Taxonomy" id="2045441"/>
    <lineage>
        <taxon>Bacteria</taxon>
        <taxon>Bacillati</taxon>
        <taxon>Actinomycetota</taxon>
        <taxon>Actinomycetes</taxon>
        <taxon>Bifidobacteriales</taxon>
        <taxon>Bifidobacteriaceae</taxon>
        <taxon>Bifidobacterium</taxon>
    </lineage>
</organism>
<sequence>MRRVAAAVCAAMTVAAMIVSLGACGSPNDSAESEGRSGSAGSSVSSSPSTAPSETKSSRDWGDSGCTGQTIRVIMARGTGEDANSGLLNPVAAKIAAAFAGKTQITSLDYPAKFDVSSVNAGVARLVAMLNGQAQQCPSQQTVLLGFSQGAIVTGDVLVAPADRFASSDLVGAAGTSTGASVAANTDELTDRAARNIAAVVMYGDPRFNGKASYNRGTFDKALDGSFLPRGDDDLAAYVDRIADFCAARDLVCQQGGTESAHAQYFTDGSQTEGARFAIDRLRKVLG</sequence>
<name>A0A2M9HGF3_9BIFI</name>
<keyword evidence="8" id="KW-1185">Reference proteome</keyword>
<evidence type="ECO:0000256" key="6">
    <source>
        <dbReference type="SAM" id="SignalP"/>
    </source>
</evidence>
<evidence type="ECO:0000256" key="2">
    <source>
        <dbReference type="ARBA" id="ARBA00022487"/>
    </source>
</evidence>
<dbReference type="PANTHER" id="PTHR33630">
    <property type="entry name" value="CUTINASE RV1984C-RELATED-RELATED"/>
    <property type="match status" value="1"/>
</dbReference>
<reference evidence="7 8" key="1">
    <citation type="submission" date="2017-10" db="EMBL/GenBank/DDBJ databases">
        <title>Draft genome sequences of strains TRE 1, TRE 9, TRE H and TRI 7, isolated from tamarins, belonging to four potential novel Bifidobacterium species.</title>
        <authorList>
            <person name="Mattarelli P."/>
            <person name="Modesto M."/>
            <person name="Puglisi E."/>
            <person name="Morelli L."/>
            <person name="Spezio C."/>
            <person name="Bonetti A."/>
            <person name="Sandri C."/>
        </authorList>
    </citation>
    <scope>NUCLEOTIDE SEQUENCE [LARGE SCALE GENOMIC DNA]</scope>
    <source>
        <strain evidence="8">TRI7</strain>
    </source>
</reference>
<evidence type="ECO:0000256" key="3">
    <source>
        <dbReference type="ARBA" id="ARBA00022801"/>
    </source>
</evidence>
<evidence type="ECO:0000256" key="4">
    <source>
        <dbReference type="ARBA" id="ARBA00023157"/>
    </source>
</evidence>
<protein>
    <recommendedName>
        <fullName evidence="9">Cutinase</fullName>
    </recommendedName>
</protein>
<feature type="compositionally biased region" description="Low complexity" evidence="5">
    <location>
        <begin position="36"/>
        <end position="55"/>
    </location>
</feature>
<keyword evidence="6" id="KW-0732">Signal</keyword>
<dbReference type="AlphaFoldDB" id="A0A2M9HGF3"/>
<dbReference type="Pfam" id="PF01083">
    <property type="entry name" value="Cutinase"/>
    <property type="match status" value="1"/>
</dbReference>
<proteinExistence type="inferred from homology"/>
<keyword evidence="4" id="KW-1015">Disulfide bond</keyword>
<dbReference type="SUPFAM" id="SSF53474">
    <property type="entry name" value="alpha/beta-Hydrolases"/>
    <property type="match status" value="1"/>
</dbReference>
<evidence type="ECO:0000256" key="5">
    <source>
        <dbReference type="SAM" id="MobiDB-lite"/>
    </source>
</evidence>
<dbReference type="GO" id="GO:0052689">
    <property type="term" value="F:carboxylic ester hydrolase activity"/>
    <property type="evidence" value="ECO:0007669"/>
    <property type="project" value="UniProtKB-KW"/>
</dbReference>
<dbReference type="InterPro" id="IPR029058">
    <property type="entry name" value="AB_hydrolase_fold"/>
</dbReference>
<feature type="chain" id="PRO_5039054398" description="Cutinase" evidence="6">
    <location>
        <begin position="26"/>
        <end position="287"/>
    </location>
</feature>
<dbReference type="InterPro" id="IPR000675">
    <property type="entry name" value="Cutinase/axe"/>
</dbReference>
<comment type="caution">
    <text evidence="7">The sequence shown here is derived from an EMBL/GenBank/DDBJ whole genome shotgun (WGS) entry which is preliminary data.</text>
</comment>
<dbReference type="Proteomes" id="UP000231451">
    <property type="component" value="Unassembled WGS sequence"/>
</dbReference>
<dbReference type="RefSeq" id="WP_100512428.1">
    <property type="nucleotide sequence ID" value="NZ_PEBK01000002.1"/>
</dbReference>
<dbReference type="PANTHER" id="PTHR33630:SF9">
    <property type="entry name" value="CUTINASE 4"/>
    <property type="match status" value="1"/>
</dbReference>
<dbReference type="OrthoDB" id="3690529at2"/>
<keyword evidence="2" id="KW-0719">Serine esterase</keyword>
<accession>A0A2M9HGF3</accession>
<dbReference type="Gene3D" id="3.40.50.1820">
    <property type="entry name" value="alpha/beta hydrolase"/>
    <property type="match status" value="1"/>
</dbReference>
<evidence type="ECO:0000313" key="7">
    <source>
        <dbReference type="EMBL" id="PJM75895.1"/>
    </source>
</evidence>
<feature type="region of interest" description="Disordered" evidence="5">
    <location>
        <begin position="27"/>
        <end position="65"/>
    </location>
</feature>
<dbReference type="EMBL" id="PEBK01000002">
    <property type="protein sequence ID" value="PJM75895.1"/>
    <property type="molecule type" value="Genomic_DNA"/>
</dbReference>
<evidence type="ECO:0000256" key="1">
    <source>
        <dbReference type="ARBA" id="ARBA00007534"/>
    </source>
</evidence>